<dbReference type="Pfam" id="PF00005">
    <property type="entry name" value="ABC_tran"/>
    <property type="match status" value="1"/>
</dbReference>
<evidence type="ECO:0000256" key="1">
    <source>
        <dbReference type="ARBA" id="ARBA00022448"/>
    </source>
</evidence>
<keyword evidence="2" id="KW-0547">Nucleotide-binding</keyword>
<organism evidence="5 6">
    <name type="scientific">Kytococcus schroeteri</name>
    <dbReference type="NCBI Taxonomy" id="138300"/>
    <lineage>
        <taxon>Bacteria</taxon>
        <taxon>Bacillati</taxon>
        <taxon>Actinomycetota</taxon>
        <taxon>Actinomycetes</taxon>
        <taxon>Micrococcales</taxon>
        <taxon>Kytococcaceae</taxon>
        <taxon>Kytococcus</taxon>
    </lineage>
</organism>
<dbReference type="InterPro" id="IPR027417">
    <property type="entry name" value="P-loop_NTPase"/>
</dbReference>
<dbReference type="OrthoDB" id="9802264at2"/>
<dbReference type="GO" id="GO:0005886">
    <property type="term" value="C:plasma membrane"/>
    <property type="evidence" value="ECO:0007669"/>
    <property type="project" value="TreeGrafter"/>
</dbReference>
<sequence length="259" mass="27414">MSLELTDVTVSFPDGDDVRHVLDGFSLEVAPGEIIALTGPSGSGKSTALAVAGLLRHPDGGSVRLGGRECGDLGASERDAVRRDTVGLVFQQAKLLPALTALEQLELVARLRGARGKDLAAARERARSLLAEMDLPGVEGLRPHQLSGGQQQRISIARAIMGDPKVLLVDEPTSALDPARAGEVFARLVDIAREHDVATVVVTHDERHLGLMDRVLTMDSGRAVLADAVGGWRREETADSHEPVAAGKARRRGASLLTV</sequence>
<dbReference type="GO" id="GO:0016887">
    <property type="term" value="F:ATP hydrolysis activity"/>
    <property type="evidence" value="ECO:0007669"/>
    <property type="project" value="InterPro"/>
</dbReference>
<dbReference type="InterPro" id="IPR003439">
    <property type="entry name" value="ABC_transporter-like_ATP-bd"/>
</dbReference>
<evidence type="ECO:0000256" key="3">
    <source>
        <dbReference type="ARBA" id="ARBA00022840"/>
    </source>
</evidence>
<dbReference type="SUPFAM" id="SSF52540">
    <property type="entry name" value="P-loop containing nucleoside triphosphate hydrolases"/>
    <property type="match status" value="1"/>
</dbReference>
<dbReference type="InterPro" id="IPR015854">
    <property type="entry name" value="ABC_transpr_LolD-like"/>
</dbReference>
<accession>A0A2I1P958</accession>
<evidence type="ECO:0000313" key="6">
    <source>
        <dbReference type="Proteomes" id="UP000234206"/>
    </source>
</evidence>
<keyword evidence="1" id="KW-0813">Transport</keyword>
<dbReference type="InterPro" id="IPR017911">
    <property type="entry name" value="MacB-like_ATP-bd"/>
</dbReference>
<evidence type="ECO:0000256" key="2">
    <source>
        <dbReference type="ARBA" id="ARBA00022741"/>
    </source>
</evidence>
<dbReference type="PROSITE" id="PS50893">
    <property type="entry name" value="ABC_TRANSPORTER_2"/>
    <property type="match status" value="1"/>
</dbReference>
<dbReference type="PROSITE" id="PS00211">
    <property type="entry name" value="ABC_TRANSPORTER_1"/>
    <property type="match status" value="1"/>
</dbReference>
<keyword evidence="3 5" id="KW-0067">ATP-binding</keyword>
<dbReference type="Gene3D" id="3.40.50.300">
    <property type="entry name" value="P-loop containing nucleotide triphosphate hydrolases"/>
    <property type="match status" value="1"/>
</dbReference>
<dbReference type="GO" id="GO:0022857">
    <property type="term" value="F:transmembrane transporter activity"/>
    <property type="evidence" value="ECO:0007669"/>
    <property type="project" value="TreeGrafter"/>
</dbReference>
<dbReference type="Proteomes" id="UP000234206">
    <property type="component" value="Unassembled WGS sequence"/>
</dbReference>
<gene>
    <name evidence="5" type="ORF">CYJ76_08965</name>
</gene>
<name>A0A2I1P958_9MICO</name>
<evidence type="ECO:0000313" key="5">
    <source>
        <dbReference type="EMBL" id="PKZ41175.1"/>
    </source>
</evidence>
<dbReference type="CDD" id="cd03255">
    <property type="entry name" value="ABC_MJ0796_LolCDE_FtsE"/>
    <property type="match status" value="1"/>
</dbReference>
<dbReference type="InterPro" id="IPR017871">
    <property type="entry name" value="ABC_transporter-like_CS"/>
</dbReference>
<dbReference type="GO" id="GO:0005524">
    <property type="term" value="F:ATP binding"/>
    <property type="evidence" value="ECO:0007669"/>
    <property type="project" value="UniProtKB-KW"/>
</dbReference>
<feature type="domain" description="ABC transporter" evidence="4">
    <location>
        <begin position="3"/>
        <end position="245"/>
    </location>
</feature>
<dbReference type="EMBL" id="PKIZ01000017">
    <property type="protein sequence ID" value="PKZ41175.1"/>
    <property type="molecule type" value="Genomic_DNA"/>
</dbReference>
<dbReference type="AlphaFoldDB" id="A0A2I1P958"/>
<comment type="caution">
    <text evidence="5">The sequence shown here is derived from an EMBL/GenBank/DDBJ whole genome shotgun (WGS) entry which is preliminary data.</text>
</comment>
<evidence type="ECO:0000259" key="4">
    <source>
        <dbReference type="PROSITE" id="PS50893"/>
    </source>
</evidence>
<dbReference type="SMART" id="SM00382">
    <property type="entry name" value="AAA"/>
    <property type="match status" value="1"/>
</dbReference>
<keyword evidence="6" id="KW-1185">Reference proteome</keyword>
<dbReference type="PANTHER" id="PTHR24220:SF685">
    <property type="entry name" value="ABC TRANSPORTER RELATED"/>
    <property type="match status" value="1"/>
</dbReference>
<reference evidence="5 6" key="1">
    <citation type="submission" date="2017-12" db="EMBL/GenBank/DDBJ databases">
        <title>Phylogenetic diversity of female urinary microbiome.</title>
        <authorList>
            <person name="Thomas-White K."/>
            <person name="Wolfe A.J."/>
        </authorList>
    </citation>
    <scope>NUCLEOTIDE SEQUENCE [LARGE SCALE GENOMIC DNA]</scope>
    <source>
        <strain evidence="5 6">UMB1298</strain>
    </source>
</reference>
<dbReference type="RefSeq" id="WP_101849892.1">
    <property type="nucleotide sequence ID" value="NZ_JBHLVH010000003.1"/>
</dbReference>
<dbReference type="InterPro" id="IPR003593">
    <property type="entry name" value="AAA+_ATPase"/>
</dbReference>
<dbReference type="PANTHER" id="PTHR24220">
    <property type="entry name" value="IMPORT ATP-BINDING PROTEIN"/>
    <property type="match status" value="1"/>
</dbReference>
<proteinExistence type="predicted"/>
<protein>
    <submittedName>
        <fullName evidence="5">ABC transporter ATP-binding protein</fullName>
    </submittedName>
</protein>